<accession>A0A5N8X6M4</accession>
<dbReference type="InterPro" id="IPR025349">
    <property type="entry name" value="DUF4253"/>
</dbReference>
<comment type="caution">
    <text evidence="2">The sequence shown here is derived from an EMBL/GenBank/DDBJ whole genome shotgun (WGS) entry which is preliminary data.</text>
</comment>
<sequence>MPSNPLTVLVSDPAGQSLGLNLPPGSLVTTTRFGPRQEPLFWVADEIAGPDARGQLLPACEAVGLRPVLLQTEKHAEKEGWWNDGWLDPGLMADDPSDHDAGSVLASYWAVAVAETDDDEDGETLAPFSAAWPGLAPAGRVESDPDVRAAQVTAGLIEQGWLASPRLGLVPVSRDTDIPASIGWTGPSNDDAACLRAVLRSWEDRFGARLLALSYARLDLSVAAPPQTMEEALAVAAEHFAFCPDNVWQGYETMRLYAEEAVLGNSHWTFWWD</sequence>
<evidence type="ECO:0000313" key="2">
    <source>
        <dbReference type="EMBL" id="MPY55097.1"/>
    </source>
</evidence>
<keyword evidence="3" id="KW-1185">Reference proteome</keyword>
<reference evidence="2 3" key="1">
    <citation type="submission" date="2019-09" db="EMBL/GenBank/DDBJ databases">
        <authorList>
            <person name="Duangmal K."/>
            <person name="Teo W.F.A."/>
            <person name="Lipun K."/>
        </authorList>
    </citation>
    <scope>NUCLEOTIDE SEQUENCE [LARGE SCALE GENOMIC DNA]</scope>
    <source>
        <strain evidence="2 3">K1PN6</strain>
    </source>
</reference>
<organism evidence="2 3">
    <name type="scientific">Streptomyces acidicola</name>
    <dbReference type="NCBI Taxonomy" id="2596892"/>
    <lineage>
        <taxon>Bacteria</taxon>
        <taxon>Bacillati</taxon>
        <taxon>Actinomycetota</taxon>
        <taxon>Actinomycetes</taxon>
        <taxon>Kitasatosporales</taxon>
        <taxon>Streptomycetaceae</taxon>
        <taxon>Streptomyces</taxon>
    </lineage>
</organism>
<dbReference type="Proteomes" id="UP000373149">
    <property type="component" value="Unassembled WGS sequence"/>
</dbReference>
<dbReference type="Pfam" id="PF14062">
    <property type="entry name" value="DUF4253"/>
    <property type="match status" value="1"/>
</dbReference>
<evidence type="ECO:0000313" key="3">
    <source>
        <dbReference type="Proteomes" id="UP000373149"/>
    </source>
</evidence>
<protein>
    <submittedName>
        <fullName evidence="2">DUF4253 domain-containing protein</fullName>
    </submittedName>
</protein>
<dbReference type="EMBL" id="VMNX01000365">
    <property type="protein sequence ID" value="MPY55097.1"/>
    <property type="molecule type" value="Genomic_DNA"/>
</dbReference>
<proteinExistence type="predicted"/>
<dbReference type="AlphaFoldDB" id="A0A5N8X6M4"/>
<name>A0A5N8X6M4_9ACTN</name>
<evidence type="ECO:0000259" key="1">
    <source>
        <dbReference type="Pfam" id="PF14062"/>
    </source>
</evidence>
<feature type="domain" description="DUF4253" evidence="1">
    <location>
        <begin position="166"/>
        <end position="273"/>
    </location>
</feature>
<gene>
    <name evidence="2" type="ORF">FPZ41_43720</name>
</gene>